<dbReference type="EMBL" id="CP054493">
    <property type="protein sequence ID" value="QOY54000.1"/>
    <property type="molecule type" value="Genomic_DNA"/>
</dbReference>
<dbReference type="Proteomes" id="UP000593836">
    <property type="component" value="Chromosome"/>
</dbReference>
<dbReference type="RefSeq" id="WP_194365940.1">
    <property type="nucleotide sequence ID" value="NZ_CP054493.1"/>
</dbReference>
<evidence type="ECO:0000313" key="2">
    <source>
        <dbReference type="Proteomes" id="UP000593836"/>
    </source>
</evidence>
<keyword evidence="2" id="KW-1185">Reference proteome</keyword>
<name>A0A7S7RQ19_9BACT</name>
<dbReference type="AlphaFoldDB" id="A0A7S7RQ19"/>
<sequence>MKFFISIASYCDELLFFTLNDCISKANKPENIFFGIVDQNETTQKEKIEKLDFNKQIRYVYINNIDTQGVCWARNIAFSLWDGEDYLLQIDSHMLFEKDWDTTLINQYNELKKISDKPIITTYPYNFSFDEENNPVFKKQSDKYVLVLRPHPDTLLEEENAVLRFRAEHKLTDKPVLGCHVAGGFIFTSSDFIEEVPYDPFLYFHGEEQSIAIRAYTRGWDIYHPNKIPMHHHYKTINTEYSSQHWNKSVESKRTLSASYLKIRAIKRINRLFYGDGMRDSIYGLGDKRTLDEYINLSGIDYKNKTILSL</sequence>
<dbReference type="PANTHER" id="PTHR34496">
    <property type="entry name" value="GLCNAC TRANSFERASE-RELATED"/>
    <property type="match status" value="1"/>
</dbReference>
<gene>
    <name evidence="1" type="ORF">HUE87_08855</name>
</gene>
<dbReference type="Pfam" id="PF11397">
    <property type="entry name" value="GlcNAc"/>
    <property type="match status" value="1"/>
</dbReference>
<dbReference type="KEGG" id="smas:HUE87_08855"/>
<protein>
    <submittedName>
        <fullName evidence="1">Glycosyltransferase</fullName>
    </submittedName>
</protein>
<dbReference type="GO" id="GO:0016740">
    <property type="term" value="F:transferase activity"/>
    <property type="evidence" value="ECO:0007669"/>
    <property type="project" value="UniProtKB-KW"/>
</dbReference>
<dbReference type="InterPro" id="IPR029044">
    <property type="entry name" value="Nucleotide-diphossugar_trans"/>
</dbReference>
<dbReference type="InterPro" id="IPR021067">
    <property type="entry name" value="Glycosyltransferase"/>
</dbReference>
<dbReference type="SUPFAM" id="SSF53448">
    <property type="entry name" value="Nucleotide-diphospho-sugar transferases"/>
    <property type="match status" value="1"/>
</dbReference>
<dbReference type="Gene3D" id="3.90.550.10">
    <property type="entry name" value="Spore Coat Polysaccharide Biosynthesis Protein SpsA, Chain A"/>
    <property type="match status" value="1"/>
</dbReference>
<reference evidence="1 2" key="1">
    <citation type="submission" date="2020-05" db="EMBL/GenBank/DDBJ databases">
        <title>Sulfurimonas marisnigri, sp. nov., and Sulfurimonas baltica, sp. nov., manganese oxide reducing chemolithoautotrophs of the class Epsilonproteobacteria isolated from the pelagic redoxclines of the Black and Baltic Seas and emended description of the genus Sulfurimonas.</title>
        <authorList>
            <person name="Henkel J.V."/>
            <person name="Laudan C."/>
            <person name="Werner J."/>
            <person name="Neu T."/>
            <person name="Plewe S."/>
            <person name="Sproer C."/>
            <person name="Bunk B."/>
            <person name="Schulz-Vogt H.N."/>
        </authorList>
    </citation>
    <scope>NUCLEOTIDE SEQUENCE [LARGE SCALE GENOMIC DNA]</scope>
    <source>
        <strain evidence="1 2">SoZ1</strain>
    </source>
</reference>
<dbReference type="CDD" id="cd00761">
    <property type="entry name" value="Glyco_tranf_GTA_type"/>
    <property type="match status" value="1"/>
</dbReference>
<dbReference type="PANTHER" id="PTHR34496:SF9">
    <property type="entry name" value="[SKP1-PROTEIN]-HYDROXYPROLINE N-ACETYLGLUCOSAMINYLTRANSFERASE"/>
    <property type="match status" value="1"/>
</dbReference>
<organism evidence="1 2">
    <name type="scientific">Candidatus Sulfurimonas marisnigri</name>
    <dbReference type="NCBI Taxonomy" id="2740405"/>
    <lineage>
        <taxon>Bacteria</taxon>
        <taxon>Pseudomonadati</taxon>
        <taxon>Campylobacterota</taxon>
        <taxon>Epsilonproteobacteria</taxon>
        <taxon>Campylobacterales</taxon>
        <taxon>Sulfurimonadaceae</taxon>
        <taxon>Sulfurimonas</taxon>
    </lineage>
</organism>
<evidence type="ECO:0000313" key="1">
    <source>
        <dbReference type="EMBL" id="QOY54000.1"/>
    </source>
</evidence>
<proteinExistence type="predicted"/>
<accession>A0A7S7RQ19</accession>
<keyword evidence="1" id="KW-0808">Transferase</keyword>